<protein>
    <submittedName>
        <fullName evidence="2">Uncharacterized protein</fullName>
    </submittedName>
</protein>
<sequence length="81" mass="7962">MSEQGAAEQASTAPVSAQVGGLGDVVGPAPRAGRGQGGPPEYQRILAVVQQAAGPVMTRQVGETLGLDTGGGATWSRCVGS</sequence>
<reference evidence="2 3" key="1">
    <citation type="submission" date="2016-10" db="EMBL/GenBank/DDBJ databases">
        <authorList>
            <person name="de Groot N.N."/>
        </authorList>
    </citation>
    <scope>NUCLEOTIDE SEQUENCE [LARGE SCALE GENOMIC DNA]</scope>
    <source>
        <strain evidence="2 3">OK461</strain>
    </source>
</reference>
<name>A0A1I2WYB5_9ACTN</name>
<evidence type="ECO:0000313" key="3">
    <source>
        <dbReference type="Proteomes" id="UP000181942"/>
    </source>
</evidence>
<dbReference type="AlphaFoldDB" id="A0A1I2WYB5"/>
<accession>A0A1I2WYB5</accession>
<organism evidence="2 3">
    <name type="scientific">Streptomyces mirabilis</name>
    <dbReference type="NCBI Taxonomy" id="68239"/>
    <lineage>
        <taxon>Bacteria</taxon>
        <taxon>Bacillati</taxon>
        <taxon>Actinomycetota</taxon>
        <taxon>Actinomycetes</taxon>
        <taxon>Kitasatosporales</taxon>
        <taxon>Streptomycetaceae</taxon>
        <taxon>Streptomyces</taxon>
    </lineage>
</organism>
<gene>
    <name evidence="2" type="ORF">SAMN02787118_14111</name>
</gene>
<dbReference type="RefSeq" id="WP_075033471.1">
    <property type="nucleotide sequence ID" value="NZ_FONR01000041.1"/>
</dbReference>
<feature type="region of interest" description="Disordered" evidence="1">
    <location>
        <begin position="1"/>
        <end position="40"/>
    </location>
</feature>
<evidence type="ECO:0000256" key="1">
    <source>
        <dbReference type="SAM" id="MobiDB-lite"/>
    </source>
</evidence>
<proteinExistence type="predicted"/>
<dbReference type="EMBL" id="FONR01000041">
    <property type="protein sequence ID" value="SFH06172.1"/>
    <property type="molecule type" value="Genomic_DNA"/>
</dbReference>
<feature type="compositionally biased region" description="Polar residues" evidence="1">
    <location>
        <begin position="1"/>
        <end position="15"/>
    </location>
</feature>
<dbReference type="Proteomes" id="UP000181942">
    <property type="component" value="Unassembled WGS sequence"/>
</dbReference>
<evidence type="ECO:0000313" key="2">
    <source>
        <dbReference type="EMBL" id="SFH06172.1"/>
    </source>
</evidence>